<dbReference type="Proteomes" id="UP000279833">
    <property type="component" value="Unassembled WGS sequence"/>
</dbReference>
<evidence type="ECO:0000256" key="1">
    <source>
        <dbReference type="SAM" id="Coils"/>
    </source>
</evidence>
<organism evidence="5">
    <name type="scientific">Schistosoma curassoni</name>
    <dbReference type="NCBI Taxonomy" id="6186"/>
    <lineage>
        <taxon>Eukaryota</taxon>
        <taxon>Metazoa</taxon>
        <taxon>Spiralia</taxon>
        <taxon>Lophotrochozoa</taxon>
        <taxon>Platyhelminthes</taxon>
        <taxon>Trematoda</taxon>
        <taxon>Digenea</taxon>
        <taxon>Strigeidida</taxon>
        <taxon>Schistosomatoidea</taxon>
        <taxon>Schistosomatidae</taxon>
        <taxon>Schistosoma</taxon>
    </lineage>
</organism>
<feature type="coiled-coil region" evidence="1">
    <location>
        <begin position="44"/>
        <end position="71"/>
    </location>
</feature>
<accession>A0A183JHN0</accession>
<dbReference type="EMBL" id="UZAK01002044">
    <property type="protein sequence ID" value="VDO72879.1"/>
    <property type="molecule type" value="Genomic_DNA"/>
</dbReference>
<evidence type="ECO:0000256" key="2">
    <source>
        <dbReference type="SAM" id="MobiDB-lite"/>
    </source>
</evidence>
<name>A0A183JHN0_9TREM</name>
<protein>
    <submittedName>
        <fullName evidence="3 5">Uncharacterized protein</fullName>
    </submittedName>
</protein>
<proteinExistence type="predicted"/>
<sequence>MIKAITLTCQEVLCYKKHHHEEWVSIETLDKIRERESNKIAVNNRRTRAEKVRAQAEYTEANKKIIRADKRKYVGKLAPTTEKAARERNIRQLYERKYSKPERSGKDKEGKWVEYLEELLSRPAPLNPLHIEAALIALPIDVTPSTTEEIRMAIRKLKNAKAAASDSTPAKTLSLDIEEDLGGRTSGTGRMERRKPHQDINGMRSEQM</sequence>
<dbReference type="WBParaSite" id="SCUD_0000220301-mRNA-1">
    <property type="protein sequence ID" value="SCUD_0000220301-mRNA-1"/>
    <property type="gene ID" value="SCUD_0000220301"/>
</dbReference>
<reference evidence="5" key="1">
    <citation type="submission" date="2016-06" db="UniProtKB">
        <authorList>
            <consortium name="WormBaseParasite"/>
        </authorList>
    </citation>
    <scope>IDENTIFICATION</scope>
</reference>
<feature type="region of interest" description="Disordered" evidence="2">
    <location>
        <begin position="159"/>
        <end position="208"/>
    </location>
</feature>
<reference evidence="3 4" key="2">
    <citation type="submission" date="2018-11" db="EMBL/GenBank/DDBJ databases">
        <authorList>
            <consortium name="Pathogen Informatics"/>
        </authorList>
    </citation>
    <scope>NUCLEOTIDE SEQUENCE [LARGE SCALE GENOMIC DNA]</scope>
    <source>
        <strain evidence="3">Dakar</strain>
        <strain evidence="4">Dakar, Senegal</strain>
    </source>
</reference>
<evidence type="ECO:0000313" key="3">
    <source>
        <dbReference type="EMBL" id="VDO72879.1"/>
    </source>
</evidence>
<keyword evidence="1" id="KW-0175">Coiled coil</keyword>
<evidence type="ECO:0000313" key="4">
    <source>
        <dbReference type="Proteomes" id="UP000279833"/>
    </source>
</evidence>
<keyword evidence="4" id="KW-1185">Reference proteome</keyword>
<gene>
    <name evidence="3" type="ORF">SCUD_LOCUS2204</name>
</gene>
<evidence type="ECO:0000313" key="5">
    <source>
        <dbReference type="WBParaSite" id="SCUD_0000220301-mRNA-1"/>
    </source>
</evidence>
<dbReference type="AlphaFoldDB" id="A0A183JHN0"/>